<dbReference type="EMBL" id="CP089051">
    <property type="protein sequence ID" value="UYF72682.1"/>
    <property type="molecule type" value="Genomic_DNA"/>
</dbReference>
<accession>A0AA46NKT6</accession>
<keyword evidence="1" id="KW-0472">Membrane</keyword>
<dbReference type="AlphaFoldDB" id="A0AA46NKT6"/>
<evidence type="ECO:0000256" key="1">
    <source>
        <dbReference type="SAM" id="Phobius"/>
    </source>
</evidence>
<evidence type="ECO:0000313" key="2">
    <source>
        <dbReference type="EMBL" id="UYF72682.1"/>
    </source>
</evidence>
<protein>
    <submittedName>
        <fullName evidence="2">Uncharacterized protein</fullName>
    </submittedName>
</protein>
<name>A0AA46NKT6_9GAMM</name>
<keyword evidence="1" id="KW-0812">Transmembrane</keyword>
<feature type="transmembrane region" description="Helical" evidence="1">
    <location>
        <begin position="12"/>
        <end position="31"/>
    </location>
</feature>
<organism evidence="2 3">
    <name type="scientific">Acinetobacter ursingii</name>
    <dbReference type="NCBI Taxonomy" id="108980"/>
    <lineage>
        <taxon>Bacteria</taxon>
        <taxon>Pseudomonadati</taxon>
        <taxon>Pseudomonadota</taxon>
        <taxon>Gammaproteobacteria</taxon>
        <taxon>Moraxellales</taxon>
        <taxon>Moraxellaceae</taxon>
        <taxon>Acinetobacter</taxon>
    </lineage>
</organism>
<dbReference type="RefSeq" id="WP_263513045.1">
    <property type="nucleotide sequence ID" value="NZ_CP089051.1"/>
</dbReference>
<evidence type="ECO:0000313" key="3">
    <source>
        <dbReference type="Proteomes" id="UP001164064"/>
    </source>
</evidence>
<gene>
    <name evidence="2" type="ORF">LSO60_05285</name>
</gene>
<reference evidence="2" key="1">
    <citation type="journal article" date="2022" name="J Glob Antimicrob Resist">
        <title>Comparative analysis of IMP-4- and OXA-58-containing plasmids of three carbapenemase-producing Acinetobacter ursingii strains in the Netherlands.</title>
        <authorList>
            <person name="Hendrickx A.P.A."/>
            <person name="Schade R.P."/>
            <person name="Landman F."/>
            <person name="Bosch T."/>
            <person name="Schouls L.M."/>
            <person name="van Dijk K."/>
        </authorList>
    </citation>
    <scope>NUCLEOTIDE SEQUENCE</scope>
    <source>
        <strain evidence="2">RIVM_C010559</strain>
    </source>
</reference>
<keyword evidence="1" id="KW-1133">Transmembrane helix</keyword>
<sequence length="64" mass="7518">MSKVIMQLHAFIFVVFIASILLDILFLFVAIFTANTLFAFMAILLLLAGWLIFEEYRLNFELWD</sequence>
<proteinExistence type="predicted"/>
<dbReference type="Proteomes" id="UP001164064">
    <property type="component" value="Chromosome"/>
</dbReference>
<feature type="transmembrane region" description="Helical" evidence="1">
    <location>
        <begin position="37"/>
        <end position="53"/>
    </location>
</feature>